<name>A0A7U8K9U4_BRUNE</name>
<sequence>MSRARLKAVANAAQRRIPEFLMPHIVDGQARRVPNLKNLLDFGWRSCSIGSTICNGLG</sequence>
<organism evidence="1 2">
    <name type="scientific">Brucella neotomae 5K33</name>
    <dbReference type="NCBI Taxonomy" id="520456"/>
    <lineage>
        <taxon>Bacteria</taxon>
        <taxon>Pseudomonadati</taxon>
        <taxon>Pseudomonadota</taxon>
        <taxon>Alphaproteobacteria</taxon>
        <taxon>Hyphomicrobiales</taxon>
        <taxon>Brucellaceae</taxon>
        <taxon>Brucella/Ochrobactrum group</taxon>
        <taxon>Brucella</taxon>
    </lineage>
</organism>
<dbReference type="Proteomes" id="UP000005727">
    <property type="component" value="Unassembled WGS sequence"/>
</dbReference>
<gene>
    <name evidence="1" type="ORF">BANG_01424</name>
</gene>
<proteinExistence type="predicted"/>
<evidence type="ECO:0000313" key="1">
    <source>
        <dbReference type="EMBL" id="EEY04713.1"/>
    </source>
</evidence>
<evidence type="ECO:0000313" key="2">
    <source>
        <dbReference type="Proteomes" id="UP000005727"/>
    </source>
</evidence>
<keyword evidence="2" id="KW-1185">Reference proteome</keyword>
<reference evidence="1 2" key="1">
    <citation type="submission" date="2009-01" db="EMBL/GenBank/DDBJ databases">
        <title>The Genome Sequence of Brucella neotomae 5K33.</title>
        <authorList>
            <consortium name="The Broad Institute Genome Sequencing Platform"/>
            <person name="Ward D."/>
            <person name="Young S.K."/>
            <person name="Kodira C.D."/>
            <person name="Zeng Q."/>
            <person name="Koehrsen M."/>
            <person name="Alvarado L."/>
            <person name="Berlin A."/>
            <person name="Borenstein D."/>
            <person name="Chen Z."/>
            <person name="Engels R."/>
            <person name="Freedman E."/>
            <person name="Gellesch M."/>
            <person name="Goldberg J."/>
            <person name="Griggs A."/>
            <person name="Gujja S."/>
            <person name="Heiman D."/>
            <person name="Hepburn T."/>
            <person name="Howarth C."/>
            <person name="Jen D."/>
            <person name="Larson L."/>
            <person name="Lewis B."/>
            <person name="Mehta T."/>
            <person name="Park D."/>
            <person name="Pearson M."/>
            <person name="Roberts A."/>
            <person name="Saif S."/>
            <person name="Shea T."/>
            <person name="Shenoy N."/>
            <person name="Sisk P."/>
            <person name="Stolte C."/>
            <person name="Sykes S."/>
            <person name="Walk T."/>
            <person name="White J."/>
            <person name="Yandava C."/>
            <person name="Whatmore A.M."/>
            <person name="Perrett L.L."/>
            <person name="O'Callaghan D."/>
            <person name="Nusbaum C."/>
            <person name="Galagan J."/>
            <person name="Birren B."/>
        </authorList>
    </citation>
    <scope>NUCLEOTIDE SEQUENCE [LARGE SCALE GENOMIC DNA]</scope>
    <source>
        <strain evidence="1 2">5K33</strain>
    </source>
</reference>
<dbReference type="AlphaFoldDB" id="A0A7U8K9U4"/>
<dbReference type="EMBL" id="EQ999582">
    <property type="protein sequence ID" value="EEY04713.1"/>
    <property type="molecule type" value="Genomic_DNA"/>
</dbReference>
<dbReference type="RefSeq" id="WP_004688422.1">
    <property type="nucleotide sequence ID" value="NZ_EQ999582.1"/>
</dbReference>
<accession>A0A7U8K9U4</accession>
<protein>
    <submittedName>
        <fullName evidence="1">Uncharacterized protein</fullName>
    </submittedName>
</protein>